<sequence>MAVKPALEAALALVELVNDWAVELNDPRAVEKLARKRGTNVDHFTELRAQDLKACDRLLSKSTLIWRTVGAVEGGTMGVLSLVPVAGLVVAIPADVLVVQVMSVSIASRVAYSYGYDPRDPAEQTFIQRLVNRSFMAQAAKTKPLRDAARAAEAIKDRVNWSAKLRQDHQLIQALEKLLSQLGPAGARVPVQNVAKAIPFVGILIGAGANSAILGNVAADAKRYCQTRFLCDKYGLPLPAALLGDDEELDDGPSADRERP</sequence>
<dbReference type="Proteomes" id="UP000194837">
    <property type="component" value="Unassembled WGS sequence"/>
</dbReference>
<name>A0A251Y8M3_9MICO</name>
<evidence type="ECO:0000313" key="2">
    <source>
        <dbReference type="Proteomes" id="UP000194837"/>
    </source>
</evidence>
<dbReference type="EMBL" id="MDJW01000008">
    <property type="protein sequence ID" value="OUE20611.1"/>
    <property type="molecule type" value="Genomic_DNA"/>
</dbReference>
<evidence type="ECO:0000313" key="1">
    <source>
        <dbReference type="EMBL" id="OUE20611.1"/>
    </source>
</evidence>
<proteinExistence type="predicted"/>
<protein>
    <submittedName>
        <fullName evidence="1">EcsC protein family protein</fullName>
    </submittedName>
</protein>
<dbReference type="AlphaFoldDB" id="A0A251Y8M3"/>
<gene>
    <name evidence="1" type="ORF">BFL34_01429</name>
</gene>
<dbReference type="Pfam" id="PF12787">
    <property type="entry name" value="EcsC"/>
    <property type="match status" value="1"/>
</dbReference>
<dbReference type="PANTHER" id="PTHR41260">
    <property type="entry name" value="PROTEIN ECSC"/>
    <property type="match status" value="1"/>
</dbReference>
<dbReference type="PANTHER" id="PTHR41260:SF1">
    <property type="entry name" value="PROTEIN ECSC"/>
    <property type="match status" value="1"/>
</dbReference>
<organism evidence="1 2">
    <name type="scientific">Clavibacter michiganensis</name>
    <dbReference type="NCBI Taxonomy" id="28447"/>
    <lineage>
        <taxon>Bacteria</taxon>
        <taxon>Bacillati</taxon>
        <taxon>Actinomycetota</taxon>
        <taxon>Actinomycetes</taxon>
        <taxon>Micrococcales</taxon>
        <taxon>Microbacteriaceae</taxon>
        <taxon>Clavibacter</taxon>
    </lineage>
</organism>
<dbReference type="InterPro" id="IPR024787">
    <property type="entry name" value="EcsC"/>
</dbReference>
<reference evidence="1 2" key="1">
    <citation type="submission" date="2016-08" db="EMBL/GenBank/DDBJ databases">
        <title>Genome sequence of Clavibacter michiganensis spp strain CFBP7494.</title>
        <authorList>
            <person name="Thapa S.P."/>
            <person name="Coaker G."/>
            <person name="Jacques M.-A."/>
        </authorList>
    </citation>
    <scope>NUCLEOTIDE SEQUENCE [LARGE SCALE GENOMIC DNA]</scope>
    <source>
        <strain evidence="1">CFBP7494</strain>
    </source>
</reference>
<accession>A0A251Y8M3</accession>
<comment type="caution">
    <text evidence="1">The sequence shown here is derived from an EMBL/GenBank/DDBJ whole genome shotgun (WGS) entry which is preliminary data.</text>
</comment>